<keyword evidence="1" id="KW-0812">Transmembrane</keyword>
<reference evidence="2 3" key="1">
    <citation type="submission" date="2020-02" db="EMBL/GenBank/DDBJ databases">
        <title>Complete Genome Sequence of Lactobacillus sp. NFFJ11 Isolated from animal feed.</title>
        <authorList>
            <person name="Jung J.Y."/>
        </authorList>
    </citation>
    <scope>NUCLEOTIDE SEQUENCE [LARGE SCALE GENOMIC DNA]</scope>
    <source>
        <strain evidence="2 3">NFFJ11</strain>
    </source>
</reference>
<accession>A0A7L7KX35</accession>
<dbReference type="RefSeq" id="WP_152999944.1">
    <property type="nucleotide sequence ID" value="NZ_CP049366.1"/>
</dbReference>
<feature type="transmembrane region" description="Helical" evidence="1">
    <location>
        <begin position="183"/>
        <end position="203"/>
    </location>
</feature>
<dbReference type="EMBL" id="CP049366">
    <property type="protein sequence ID" value="QMT84350.1"/>
    <property type="molecule type" value="Genomic_DNA"/>
</dbReference>
<proteinExistence type="predicted"/>
<sequence length="485" mass="56273">MTFNIAHLKSLSNVLVSPINFDFWNHTGSQMNLFSPWLTILTGWMFVQFNVIYGFSVYLTIVTFLTLVSAYFFMNKFHKDTFEALLFAIGYTFSLNRLLLVFSNQRLENYLVLIFLPMVYFGAYQFFTNHAWKTLVWGEALIVWTSPYVAIAVAATLVVAFVLMPFSRLSHSWNYVKKTSLNVLKVISMGVITTIGFIGPLVMKQLNSKWQQDPIKNFDYLDWFTKLQLSRMQWYLMIAISVLLLLLILMIFLQSSFAYKIIIFEMIPIACLLILQPKISNVDISRLIFAFQSIFDFFFIMVLCRMIMLVFQESPAILKLVILLISIGGLGYVNYSQVSTSPKRSLEMADSVDYKKFVVNYHDVAQKNNNKFLINGKQEKVSYYTKGSDYWIQYINPQTTTIDIPIQYSPNYQIQINNESVSAKKTKQNTVQLKTNPGKSIIEIHSRYDWWGLGFLLVNLFGFMLLIYFSLQNIPLKNKKNPENS</sequence>
<feature type="transmembrane region" description="Helical" evidence="1">
    <location>
        <begin position="317"/>
        <end position="335"/>
    </location>
</feature>
<organism evidence="2 3">
    <name type="scientific">Companilactobacillus pabuli</name>
    <dbReference type="NCBI Taxonomy" id="2714036"/>
    <lineage>
        <taxon>Bacteria</taxon>
        <taxon>Bacillati</taxon>
        <taxon>Bacillota</taxon>
        <taxon>Bacilli</taxon>
        <taxon>Lactobacillales</taxon>
        <taxon>Lactobacillaceae</taxon>
        <taxon>Companilactobacillus</taxon>
    </lineage>
</organism>
<feature type="transmembrane region" description="Helical" evidence="1">
    <location>
        <begin position="109"/>
        <end position="128"/>
    </location>
</feature>
<feature type="transmembrane region" description="Helical" evidence="1">
    <location>
        <begin position="234"/>
        <end position="252"/>
    </location>
</feature>
<evidence type="ECO:0000313" key="2">
    <source>
        <dbReference type="EMBL" id="QMT84350.1"/>
    </source>
</evidence>
<protein>
    <recommendedName>
        <fullName evidence="4">YfhO family protein</fullName>
    </recommendedName>
</protein>
<keyword evidence="1" id="KW-1133">Transmembrane helix</keyword>
<evidence type="ECO:0008006" key="4">
    <source>
        <dbReference type="Google" id="ProtNLM"/>
    </source>
</evidence>
<feature type="transmembrane region" description="Helical" evidence="1">
    <location>
        <begin position="287"/>
        <end position="311"/>
    </location>
</feature>
<feature type="transmembrane region" description="Helical" evidence="1">
    <location>
        <begin position="51"/>
        <end position="73"/>
    </location>
</feature>
<keyword evidence="1" id="KW-0472">Membrane</keyword>
<name>A0A7L7KX35_9LACO</name>
<feature type="transmembrane region" description="Helical" evidence="1">
    <location>
        <begin position="450"/>
        <end position="471"/>
    </location>
</feature>
<dbReference type="AlphaFoldDB" id="A0A7L7KX35"/>
<gene>
    <name evidence="2" type="ORF">G6534_06785</name>
</gene>
<dbReference type="KEGG" id="cpab:G6534_06785"/>
<keyword evidence="3" id="KW-1185">Reference proteome</keyword>
<evidence type="ECO:0000313" key="3">
    <source>
        <dbReference type="Proteomes" id="UP000514410"/>
    </source>
</evidence>
<feature type="transmembrane region" description="Helical" evidence="1">
    <location>
        <begin position="140"/>
        <end position="163"/>
    </location>
</feature>
<dbReference type="Proteomes" id="UP000514410">
    <property type="component" value="Chromosome"/>
</dbReference>
<evidence type="ECO:0000256" key="1">
    <source>
        <dbReference type="SAM" id="Phobius"/>
    </source>
</evidence>
<feature type="transmembrane region" description="Helical" evidence="1">
    <location>
        <begin position="85"/>
        <end position="103"/>
    </location>
</feature>